<evidence type="ECO:0000256" key="4">
    <source>
        <dbReference type="ARBA" id="ARBA00022801"/>
    </source>
</evidence>
<reference evidence="14 15" key="1">
    <citation type="journal article" date="2015" name="Genome Announc.">
        <title>Expanding the biotechnology potential of lactobacilli through comparative genomics of 213 strains and associated genera.</title>
        <authorList>
            <person name="Sun Z."/>
            <person name="Harris H.M."/>
            <person name="McCann A."/>
            <person name="Guo C."/>
            <person name="Argimon S."/>
            <person name="Zhang W."/>
            <person name="Yang X."/>
            <person name="Jeffery I.B."/>
            <person name="Cooney J.C."/>
            <person name="Kagawa T.F."/>
            <person name="Liu W."/>
            <person name="Song Y."/>
            <person name="Salvetti E."/>
            <person name="Wrobel A."/>
            <person name="Rasinkangas P."/>
            <person name="Parkhill J."/>
            <person name="Rea M.C."/>
            <person name="O'Sullivan O."/>
            <person name="Ritari J."/>
            <person name="Douillard F.P."/>
            <person name="Paul Ross R."/>
            <person name="Yang R."/>
            <person name="Briner A.E."/>
            <person name="Felis G.E."/>
            <person name="de Vos W.M."/>
            <person name="Barrangou R."/>
            <person name="Klaenhammer T.R."/>
            <person name="Caufield P.W."/>
            <person name="Cui Y."/>
            <person name="Zhang H."/>
            <person name="O'Toole P.W."/>
        </authorList>
    </citation>
    <scope>NUCLEOTIDE SEQUENCE [LARGE SCALE GENOMIC DNA]</scope>
    <source>
        <strain evidence="14 15">DSM 6629</strain>
    </source>
</reference>
<dbReference type="Proteomes" id="UP000051735">
    <property type="component" value="Unassembled WGS sequence"/>
</dbReference>
<evidence type="ECO:0000256" key="7">
    <source>
        <dbReference type="ARBA" id="ARBA00022840"/>
    </source>
</evidence>
<evidence type="ECO:0000256" key="8">
    <source>
        <dbReference type="ARBA" id="ARBA00023004"/>
    </source>
</evidence>
<comment type="cofactor">
    <cofactor evidence="12">
        <name>Mg(2+)</name>
        <dbReference type="ChEBI" id="CHEBI:18420"/>
    </cofactor>
    <cofactor evidence="12">
        <name>Mn(2+)</name>
        <dbReference type="ChEBI" id="CHEBI:29035"/>
    </cofactor>
    <text evidence="12">Mg(2+) or Mn(2+) required for ssDNA cleavage activity.</text>
</comment>
<dbReference type="Gene3D" id="3.90.320.10">
    <property type="match status" value="1"/>
</dbReference>
<dbReference type="EMBL" id="AZGN01000034">
    <property type="protein sequence ID" value="KRM33014.1"/>
    <property type="molecule type" value="Genomic_DNA"/>
</dbReference>
<dbReference type="NCBIfam" id="TIGR00372">
    <property type="entry name" value="cas4"/>
    <property type="match status" value="1"/>
</dbReference>
<keyword evidence="3" id="KW-0547">Nucleotide-binding</keyword>
<dbReference type="InterPro" id="IPR011604">
    <property type="entry name" value="PDDEXK-like_dom_sf"/>
</dbReference>
<evidence type="ECO:0000256" key="5">
    <source>
        <dbReference type="ARBA" id="ARBA00022806"/>
    </source>
</evidence>
<keyword evidence="7" id="KW-0067">ATP-binding</keyword>
<keyword evidence="2 12" id="KW-0479">Metal-binding</keyword>
<evidence type="ECO:0000256" key="12">
    <source>
        <dbReference type="RuleBase" id="RU365022"/>
    </source>
</evidence>
<evidence type="ECO:0000313" key="14">
    <source>
        <dbReference type="EMBL" id="KRM33014.1"/>
    </source>
</evidence>
<keyword evidence="6 12" id="KW-0269">Exonuclease</keyword>
<comment type="similarity">
    <text evidence="12">Belongs to the CRISPR-associated exonuclease Cas4 family.</text>
</comment>
<evidence type="ECO:0000256" key="3">
    <source>
        <dbReference type="ARBA" id="ARBA00022741"/>
    </source>
</evidence>
<organism evidence="14 15">
    <name type="scientific">Lactobacillus intestinalis DSM 6629</name>
    <dbReference type="NCBI Taxonomy" id="1423761"/>
    <lineage>
        <taxon>Bacteria</taxon>
        <taxon>Bacillati</taxon>
        <taxon>Bacillota</taxon>
        <taxon>Bacilli</taxon>
        <taxon>Lactobacillales</taxon>
        <taxon>Lactobacillaceae</taxon>
        <taxon>Lactobacillus</taxon>
    </lineage>
</organism>
<keyword evidence="4 12" id="KW-0378">Hydrolase</keyword>
<evidence type="ECO:0000256" key="10">
    <source>
        <dbReference type="ARBA" id="ARBA00023118"/>
    </source>
</evidence>
<dbReference type="EC" id="3.1.12.1" evidence="12"/>
<keyword evidence="10 12" id="KW-0051">Antiviral defense</keyword>
<evidence type="ECO:0000256" key="9">
    <source>
        <dbReference type="ARBA" id="ARBA00023014"/>
    </source>
</evidence>
<evidence type="ECO:0000259" key="13">
    <source>
        <dbReference type="Pfam" id="PF01930"/>
    </source>
</evidence>
<evidence type="ECO:0000256" key="6">
    <source>
        <dbReference type="ARBA" id="ARBA00022839"/>
    </source>
</evidence>
<keyword evidence="15" id="KW-1185">Reference proteome</keyword>
<proteinExistence type="inferred from homology"/>
<evidence type="ECO:0000256" key="11">
    <source>
        <dbReference type="ARBA" id="ARBA00023211"/>
    </source>
</evidence>
<comment type="caution">
    <text evidence="14">The sequence shown here is derived from an EMBL/GenBank/DDBJ whole genome shotgun (WGS) entry which is preliminary data.</text>
</comment>
<dbReference type="PANTHER" id="PTHR37168">
    <property type="entry name" value="CRISPR-ASSOCIATED EXONUCLEASE CAS4"/>
    <property type="match status" value="1"/>
</dbReference>
<evidence type="ECO:0000256" key="1">
    <source>
        <dbReference type="ARBA" id="ARBA00022722"/>
    </source>
</evidence>
<dbReference type="Pfam" id="PF01930">
    <property type="entry name" value="Cas_Cas4"/>
    <property type="match status" value="1"/>
</dbReference>
<comment type="cofactor">
    <cofactor evidence="12">
        <name>iron-sulfur cluster</name>
        <dbReference type="ChEBI" id="CHEBI:30408"/>
    </cofactor>
</comment>
<keyword evidence="11 12" id="KW-0464">Manganese</keyword>
<sequence length="174" mass="20665">MIICFSLENFKMRITGNMVNYFFVCKRKLWLFQHQIGFEQTSERVMLGKLLDKTSYQGRGLHHVMIDNLIDIDMVENWQLIHEVKKSNALEPAAVWQLKYYIYYLRKKGISISKGLLDYPRLKKCVKIDYTSKDEEIMENYISEIEQICKQSTPPKPELKSICKSCAFYEYCFS</sequence>
<protein>
    <recommendedName>
        <fullName evidence="12">CRISPR-associated exonuclease Cas4</fullName>
        <ecNumber evidence="12">3.1.12.1</ecNumber>
    </recommendedName>
</protein>
<keyword evidence="9 12" id="KW-0411">Iron-sulfur</keyword>
<comment type="function">
    <text evidence="12">CRISPR (clustered regularly interspaced short palindromic repeat) is an adaptive immune system that provides protection against mobile genetic elements (viruses, transposable elements and conjugative plasmids). CRISPR clusters contain sequences complementary to antecedent mobile elements and target invading nucleic acids. CRISPR clusters are transcribed and processed into CRISPR RNA (crRNA).</text>
</comment>
<dbReference type="InterPro" id="IPR022765">
    <property type="entry name" value="Dna2/Cas4_DUF83"/>
</dbReference>
<accession>A0ABR5PRV1</accession>
<dbReference type="PANTHER" id="PTHR37168:SF1">
    <property type="entry name" value="CRISPR-ASSOCIATED EXONUCLEASE CAS4"/>
    <property type="match status" value="1"/>
</dbReference>
<name>A0ABR5PRV1_9LACO</name>
<evidence type="ECO:0000313" key="15">
    <source>
        <dbReference type="Proteomes" id="UP000051735"/>
    </source>
</evidence>
<evidence type="ECO:0000256" key="2">
    <source>
        <dbReference type="ARBA" id="ARBA00022723"/>
    </source>
</evidence>
<keyword evidence="8 12" id="KW-0408">Iron</keyword>
<gene>
    <name evidence="14" type="ORF">FC44_GL001371</name>
</gene>
<feature type="domain" description="DUF83" evidence="13">
    <location>
        <begin position="15"/>
        <end position="173"/>
    </location>
</feature>
<keyword evidence="1 12" id="KW-0540">Nuclease</keyword>
<dbReference type="InterPro" id="IPR013343">
    <property type="entry name" value="CRISPR-assoc_prot_Cas4"/>
</dbReference>
<keyword evidence="5" id="KW-0347">Helicase</keyword>